<keyword evidence="2" id="KW-1185">Reference proteome</keyword>
<organism evidence="1 2">
    <name type="scientific">Vitreoscilla massiliensis</name>
    <dbReference type="NCBI Taxonomy" id="1689272"/>
    <lineage>
        <taxon>Bacteria</taxon>
        <taxon>Pseudomonadati</taxon>
        <taxon>Pseudomonadota</taxon>
        <taxon>Betaproteobacteria</taxon>
        <taxon>Neisseriales</taxon>
        <taxon>Neisseriaceae</taxon>
        <taxon>Vitreoscilla</taxon>
    </lineage>
</organism>
<reference evidence="1 2" key="1">
    <citation type="journal article" date="2022" name="Res Sq">
        <title>Evolution of multicellular longitudinally dividing oral cavity symbionts (Neisseriaceae).</title>
        <authorList>
            <person name="Nyongesa S."/>
            <person name="Weber P."/>
            <person name="Bernet E."/>
            <person name="Pullido F."/>
            <person name="Nieckarz M."/>
            <person name="Delaby M."/>
            <person name="Nieves C."/>
            <person name="Viehboeck T."/>
            <person name="Krause N."/>
            <person name="Rivera-Millot A."/>
            <person name="Nakamura A."/>
            <person name="Vischer N."/>
            <person name="VanNieuwenhze M."/>
            <person name="Brun Y."/>
            <person name="Cava F."/>
            <person name="Bulgheresi S."/>
            <person name="Veyrier F."/>
        </authorList>
    </citation>
    <scope>NUCLEOTIDE SEQUENCE [LARGE SCALE GENOMIC DNA]</scope>
    <source>
        <strain evidence="1 2">SN4</strain>
    </source>
</reference>
<sequence length="174" mass="19338">MFSLQAACDIQAALPRLPQPKPWSASPWLPAEYVNLVSHIDTQTLSADAVLWTACVARHHNSAKQQDLLWADDVDAKTRSRFWLFAEDGQGDVYVLDEHGQCHFADHDAGSLHPSAFTALRLDFMGWLQLANLMGQADALLDEQDDLSAAQIAAFEACLAQLHPDLPVVFPFKW</sequence>
<evidence type="ECO:0000313" key="1">
    <source>
        <dbReference type="EMBL" id="UOO88016.1"/>
    </source>
</evidence>
<proteinExistence type="predicted"/>
<accession>A0ABY4DWX8</accession>
<evidence type="ECO:0008006" key="3">
    <source>
        <dbReference type="Google" id="ProtNLM"/>
    </source>
</evidence>
<protein>
    <recommendedName>
        <fullName evidence="3">SMI1/KNR4 family protein</fullName>
    </recommendedName>
</protein>
<gene>
    <name evidence="1" type="ORF">LVJ82_10985</name>
</gene>
<dbReference type="Proteomes" id="UP000832011">
    <property type="component" value="Chromosome"/>
</dbReference>
<dbReference type="EMBL" id="CP091511">
    <property type="protein sequence ID" value="UOO88016.1"/>
    <property type="molecule type" value="Genomic_DNA"/>
</dbReference>
<evidence type="ECO:0000313" key="2">
    <source>
        <dbReference type="Proteomes" id="UP000832011"/>
    </source>
</evidence>
<name>A0ABY4DWX8_9NEIS</name>
<dbReference type="RefSeq" id="WP_058356548.1">
    <property type="nucleotide sequence ID" value="NZ_CABKVG010000009.1"/>
</dbReference>